<proteinExistence type="predicted"/>
<comment type="caution">
    <text evidence="2">The sequence shown here is derived from an EMBL/GenBank/DDBJ whole genome shotgun (WGS) entry which is preliminary data.</text>
</comment>
<feature type="transmembrane region" description="Helical" evidence="1">
    <location>
        <begin position="20"/>
        <end position="45"/>
    </location>
</feature>
<evidence type="ECO:0000313" key="2">
    <source>
        <dbReference type="EMBL" id="KAJ7667019.1"/>
    </source>
</evidence>
<feature type="non-terminal residue" evidence="2">
    <location>
        <position position="122"/>
    </location>
</feature>
<evidence type="ECO:0000256" key="1">
    <source>
        <dbReference type="SAM" id="Phobius"/>
    </source>
</evidence>
<accession>A0AAD7CWG6</accession>
<evidence type="ECO:0000313" key="3">
    <source>
        <dbReference type="Proteomes" id="UP001221757"/>
    </source>
</evidence>
<keyword evidence="1" id="KW-1133">Transmembrane helix</keyword>
<organism evidence="2 3">
    <name type="scientific">Mycena rosella</name>
    <name type="common">Pink bonnet</name>
    <name type="synonym">Agaricus rosellus</name>
    <dbReference type="NCBI Taxonomy" id="1033263"/>
    <lineage>
        <taxon>Eukaryota</taxon>
        <taxon>Fungi</taxon>
        <taxon>Dikarya</taxon>
        <taxon>Basidiomycota</taxon>
        <taxon>Agaricomycotina</taxon>
        <taxon>Agaricomycetes</taxon>
        <taxon>Agaricomycetidae</taxon>
        <taxon>Agaricales</taxon>
        <taxon>Marasmiineae</taxon>
        <taxon>Mycenaceae</taxon>
        <taxon>Mycena</taxon>
    </lineage>
</organism>
<gene>
    <name evidence="2" type="ORF">B0H17DRAFT_950783</name>
</gene>
<dbReference type="Proteomes" id="UP001221757">
    <property type="component" value="Unassembled WGS sequence"/>
</dbReference>
<keyword evidence="1" id="KW-0812">Transmembrane</keyword>
<dbReference type="AlphaFoldDB" id="A0AAD7CWG6"/>
<keyword evidence="3" id="KW-1185">Reference proteome</keyword>
<name>A0AAD7CWG6_MYCRO</name>
<feature type="transmembrane region" description="Helical" evidence="1">
    <location>
        <begin position="65"/>
        <end position="89"/>
    </location>
</feature>
<dbReference type="EMBL" id="JARKIE010000207">
    <property type="protein sequence ID" value="KAJ7667019.1"/>
    <property type="molecule type" value="Genomic_DNA"/>
</dbReference>
<keyword evidence="1" id="KW-0472">Membrane</keyword>
<sequence>LQFFKYFGTSRADSRGLKAFVAVVALMTYVKSIQTSVLVWAQLILHFGDFAGPQALNPFPQAFHIYPPLVAGGTITVLVQTCFCSRLYAISTKWYIGPLAQVLVIFEYITNTIKVFCTRLIS</sequence>
<reference evidence="2" key="1">
    <citation type="submission" date="2023-03" db="EMBL/GenBank/DDBJ databases">
        <title>Massive genome expansion in bonnet fungi (Mycena s.s.) driven by repeated elements and novel gene families across ecological guilds.</title>
        <authorList>
            <consortium name="Lawrence Berkeley National Laboratory"/>
            <person name="Harder C.B."/>
            <person name="Miyauchi S."/>
            <person name="Viragh M."/>
            <person name="Kuo A."/>
            <person name="Thoen E."/>
            <person name="Andreopoulos B."/>
            <person name="Lu D."/>
            <person name="Skrede I."/>
            <person name="Drula E."/>
            <person name="Henrissat B."/>
            <person name="Morin E."/>
            <person name="Kohler A."/>
            <person name="Barry K."/>
            <person name="LaButti K."/>
            <person name="Morin E."/>
            <person name="Salamov A."/>
            <person name="Lipzen A."/>
            <person name="Mereny Z."/>
            <person name="Hegedus B."/>
            <person name="Baldrian P."/>
            <person name="Stursova M."/>
            <person name="Weitz H."/>
            <person name="Taylor A."/>
            <person name="Grigoriev I.V."/>
            <person name="Nagy L.G."/>
            <person name="Martin F."/>
            <person name="Kauserud H."/>
        </authorList>
    </citation>
    <scope>NUCLEOTIDE SEQUENCE</scope>
    <source>
        <strain evidence="2">CBHHK067</strain>
    </source>
</reference>
<protein>
    <submittedName>
        <fullName evidence="2">Uncharacterized protein</fullName>
    </submittedName>
</protein>